<dbReference type="InterPro" id="IPR011576">
    <property type="entry name" value="Pyridox_Oxase_N"/>
</dbReference>
<dbReference type="Pfam" id="PF10590">
    <property type="entry name" value="PNP_phzG_C"/>
    <property type="match status" value="1"/>
</dbReference>
<keyword evidence="5 8" id="KW-0560">Oxidoreductase</keyword>
<protein>
    <submittedName>
        <fullName evidence="8">Pyridoxal 5'-phosphate synthase</fullName>
        <ecNumber evidence="8">1.4.3.5</ecNumber>
    </submittedName>
</protein>
<organism evidence="8 9">
    <name type="scientific">Mycolicibacterium komossense</name>
    <dbReference type="NCBI Taxonomy" id="1779"/>
    <lineage>
        <taxon>Bacteria</taxon>
        <taxon>Bacillati</taxon>
        <taxon>Actinomycetota</taxon>
        <taxon>Actinomycetes</taxon>
        <taxon>Mycobacteriales</taxon>
        <taxon>Mycobacteriaceae</taxon>
        <taxon>Mycolicibacterium</taxon>
    </lineage>
</organism>
<sequence>MEPTEAGTTATTRSVDAGLRETLRRLSVLAGSAPPFDPGRAPAEPLALFTEWLCHAIESGVAEPHAMTLSTVDETGRPWARVLICKDVTTDGGWHFAVSSISRRGRQLSTNPVAALTFYWPQLGRQIRVSGPVVRDPDDIAAADFLARPAGSREMALTRRQSEPYSDQAELDAALATARAELATAPDLVPAEWTSYAVVADTVEFWQSDTTRRHVRVQYQRADGGWTRTLLWP</sequence>
<dbReference type="RefSeq" id="WP_264065803.1">
    <property type="nucleotide sequence ID" value="NZ_JACKTY010000012.1"/>
</dbReference>
<keyword evidence="9" id="KW-1185">Reference proteome</keyword>
<gene>
    <name evidence="8" type="ORF">H7J73_03225</name>
</gene>
<dbReference type="PIRSF" id="PIRSF000190">
    <property type="entry name" value="Pyd_amn-ph_oxd"/>
    <property type="match status" value="1"/>
</dbReference>
<dbReference type="PANTHER" id="PTHR10851">
    <property type="entry name" value="PYRIDOXINE-5-PHOSPHATE OXIDASE"/>
    <property type="match status" value="1"/>
</dbReference>
<reference evidence="8 9" key="1">
    <citation type="journal article" date="2022" name="BMC Genomics">
        <title>Comparative genome analysis of mycobacteria focusing on tRNA and non-coding RNA.</title>
        <authorList>
            <person name="Behra P.R.K."/>
            <person name="Pettersson B.M.F."/>
            <person name="Ramesh M."/>
            <person name="Das S."/>
            <person name="Dasgupta S."/>
            <person name="Kirsebom L.A."/>
        </authorList>
    </citation>
    <scope>NUCLEOTIDE SEQUENCE [LARGE SCALE GENOMIC DNA]</scope>
    <source>
        <strain evidence="8 9">DSM 44078</strain>
    </source>
</reference>
<keyword evidence="4" id="KW-0288">FMN</keyword>
<accession>A0ABT3C6G7</accession>
<proteinExistence type="inferred from homology"/>
<dbReference type="NCBIfam" id="NF004231">
    <property type="entry name" value="PRK05679.1"/>
    <property type="match status" value="1"/>
</dbReference>
<dbReference type="PANTHER" id="PTHR10851:SF0">
    <property type="entry name" value="PYRIDOXINE-5'-PHOSPHATE OXIDASE"/>
    <property type="match status" value="1"/>
</dbReference>
<dbReference type="InterPro" id="IPR012349">
    <property type="entry name" value="Split_barrel_FMN-bd"/>
</dbReference>
<evidence type="ECO:0000256" key="2">
    <source>
        <dbReference type="ARBA" id="ARBA00007301"/>
    </source>
</evidence>
<evidence type="ECO:0000259" key="6">
    <source>
        <dbReference type="Pfam" id="PF01243"/>
    </source>
</evidence>
<comment type="caution">
    <text evidence="8">The sequence shown here is derived from an EMBL/GenBank/DDBJ whole genome shotgun (WGS) entry which is preliminary data.</text>
</comment>
<dbReference type="GO" id="GO:0004733">
    <property type="term" value="F:pyridoxamine phosphate oxidase activity"/>
    <property type="evidence" value="ECO:0007669"/>
    <property type="project" value="UniProtKB-EC"/>
</dbReference>
<dbReference type="SUPFAM" id="SSF50475">
    <property type="entry name" value="FMN-binding split barrel"/>
    <property type="match status" value="1"/>
</dbReference>
<feature type="domain" description="Pyridoxamine 5'-phosphate oxidase N-terminal" evidence="6">
    <location>
        <begin position="56"/>
        <end position="168"/>
    </location>
</feature>
<comment type="similarity">
    <text evidence="2">Belongs to the pyridoxamine 5'-phosphate oxidase family.</text>
</comment>
<keyword evidence="3" id="KW-0285">Flavoprotein</keyword>
<dbReference type="InterPro" id="IPR000659">
    <property type="entry name" value="Pyridox_Oxase"/>
</dbReference>
<evidence type="ECO:0000313" key="8">
    <source>
        <dbReference type="EMBL" id="MCV7225053.1"/>
    </source>
</evidence>
<evidence type="ECO:0000313" key="9">
    <source>
        <dbReference type="Proteomes" id="UP001526201"/>
    </source>
</evidence>
<dbReference type="Pfam" id="PF01243">
    <property type="entry name" value="PNPOx_N"/>
    <property type="match status" value="1"/>
</dbReference>
<evidence type="ECO:0000259" key="7">
    <source>
        <dbReference type="Pfam" id="PF10590"/>
    </source>
</evidence>
<dbReference type="Proteomes" id="UP001526201">
    <property type="component" value="Unassembled WGS sequence"/>
</dbReference>
<evidence type="ECO:0000256" key="1">
    <source>
        <dbReference type="ARBA" id="ARBA00001917"/>
    </source>
</evidence>
<dbReference type="EMBL" id="JACKTY010000012">
    <property type="protein sequence ID" value="MCV7225053.1"/>
    <property type="molecule type" value="Genomic_DNA"/>
</dbReference>
<evidence type="ECO:0000256" key="5">
    <source>
        <dbReference type="ARBA" id="ARBA00023002"/>
    </source>
</evidence>
<dbReference type="EC" id="1.4.3.5" evidence="8"/>
<dbReference type="InterPro" id="IPR019576">
    <property type="entry name" value="Pyridoxamine_oxidase_dimer_C"/>
</dbReference>
<comment type="cofactor">
    <cofactor evidence="1">
        <name>FMN</name>
        <dbReference type="ChEBI" id="CHEBI:58210"/>
    </cofactor>
</comment>
<name>A0ABT3C6G7_9MYCO</name>
<dbReference type="Gene3D" id="2.30.110.10">
    <property type="entry name" value="Electron Transport, Fmn-binding Protein, Chain A"/>
    <property type="match status" value="1"/>
</dbReference>
<feature type="domain" description="Pyridoxine 5'-phosphate oxidase dimerisation C-terminal" evidence="7">
    <location>
        <begin position="193"/>
        <end position="233"/>
    </location>
</feature>
<evidence type="ECO:0000256" key="3">
    <source>
        <dbReference type="ARBA" id="ARBA00022630"/>
    </source>
</evidence>
<evidence type="ECO:0000256" key="4">
    <source>
        <dbReference type="ARBA" id="ARBA00022643"/>
    </source>
</evidence>